<proteinExistence type="predicted"/>
<organism evidence="2 3">
    <name type="scientific">Hypholoma sublateritium (strain FD-334 SS-4)</name>
    <dbReference type="NCBI Taxonomy" id="945553"/>
    <lineage>
        <taxon>Eukaryota</taxon>
        <taxon>Fungi</taxon>
        <taxon>Dikarya</taxon>
        <taxon>Basidiomycota</taxon>
        <taxon>Agaricomycotina</taxon>
        <taxon>Agaricomycetes</taxon>
        <taxon>Agaricomycetidae</taxon>
        <taxon>Agaricales</taxon>
        <taxon>Agaricineae</taxon>
        <taxon>Strophariaceae</taxon>
        <taxon>Hypholoma</taxon>
    </lineage>
</organism>
<keyword evidence="1" id="KW-0472">Membrane</keyword>
<dbReference type="AlphaFoldDB" id="A0A0D2PXH8"/>
<protein>
    <recommendedName>
        <fullName evidence="4">Transmembrane protein</fullName>
    </recommendedName>
</protein>
<evidence type="ECO:0000313" key="2">
    <source>
        <dbReference type="EMBL" id="KJA24130.1"/>
    </source>
</evidence>
<keyword evidence="3" id="KW-1185">Reference proteome</keyword>
<evidence type="ECO:0000256" key="1">
    <source>
        <dbReference type="SAM" id="Phobius"/>
    </source>
</evidence>
<keyword evidence="1" id="KW-0812">Transmembrane</keyword>
<dbReference type="Proteomes" id="UP000054270">
    <property type="component" value="Unassembled WGS sequence"/>
</dbReference>
<reference evidence="3" key="1">
    <citation type="submission" date="2014-04" db="EMBL/GenBank/DDBJ databases">
        <title>Evolutionary Origins and Diversification of the Mycorrhizal Mutualists.</title>
        <authorList>
            <consortium name="DOE Joint Genome Institute"/>
            <consortium name="Mycorrhizal Genomics Consortium"/>
            <person name="Kohler A."/>
            <person name="Kuo A."/>
            <person name="Nagy L.G."/>
            <person name="Floudas D."/>
            <person name="Copeland A."/>
            <person name="Barry K.W."/>
            <person name="Cichocki N."/>
            <person name="Veneault-Fourrey C."/>
            <person name="LaButti K."/>
            <person name="Lindquist E.A."/>
            <person name="Lipzen A."/>
            <person name="Lundell T."/>
            <person name="Morin E."/>
            <person name="Murat C."/>
            <person name="Riley R."/>
            <person name="Ohm R."/>
            <person name="Sun H."/>
            <person name="Tunlid A."/>
            <person name="Henrissat B."/>
            <person name="Grigoriev I.V."/>
            <person name="Hibbett D.S."/>
            <person name="Martin F."/>
        </authorList>
    </citation>
    <scope>NUCLEOTIDE SEQUENCE [LARGE SCALE GENOMIC DNA]</scope>
    <source>
        <strain evidence="3">FD-334 SS-4</strain>
    </source>
</reference>
<dbReference type="EMBL" id="KN817539">
    <property type="protein sequence ID" value="KJA24130.1"/>
    <property type="molecule type" value="Genomic_DNA"/>
</dbReference>
<name>A0A0D2PXH8_HYPSF</name>
<feature type="transmembrane region" description="Helical" evidence="1">
    <location>
        <begin position="177"/>
        <end position="200"/>
    </location>
</feature>
<gene>
    <name evidence="2" type="ORF">HYPSUDRAFT_200933</name>
</gene>
<accession>A0A0D2PXH8</accession>
<sequence>MQWTDVLNPTSVISPLLISTSITVGMTYDPIPKNDLLMSIEQDHNIERGKPFQGKLVVVQDQEAPRIYVGGMHADGPLVKVDLSAVTLREARGDNALLDKFCYVFIGSAHTKYGAQASAEFELCFDTEVAFWAFASLLASENMLFHQFFQRPGIRYRDPPAPLVPAVPMPRWIRVEILLAIATLGLLPSYLVLALVILFFSLV</sequence>
<evidence type="ECO:0008006" key="4">
    <source>
        <dbReference type="Google" id="ProtNLM"/>
    </source>
</evidence>
<evidence type="ECO:0000313" key="3">
    <source>
        <dbReference type="Proteomes" id="UP000054270"/>
    </source>
</evidence>
<keyword evidence="1" id="KW-1133">Transmembrane helix</keyword>